<dbReference type="RefSeq" id="WP_238274686.1">
    <property type="nucleotide sequence ID" value="NZ_BPQR01000022.1"/>
</dbReference>
<feature type="chain" id="PRO_5047481736" evidence="1">
    <location>
        <begin position="22"/>
        <end position="203"/>
    </location>
</feature>
<feature type="signal peptide" evidence="1">
    <location>
        <begin position="1"/>
        <end position="21"/>
    </location>
</feature>
<comment type="caution">
    <text evidence="2">The sequence shown here is derived from an EMBL/GenBank/DDBJ whole genome shotgun (WGS) entry which is preliminary data.</text>
</comment>
<reference evidence="2" key="1">
    <citation type="journal article" date="2021" name="Front. Microbiol.">
        <title>Comprehensive Comparative Genomics and Phenotyping of Methylobacterium Species.</title>
        <authorList>
            <person name="Alessa O."/>
            <person name="Ogura Y."/>
            <person name="Fujitani Y."/>
            <person name="Takami H."/>
            <person name="Hayashi T."/>
            <person name="Sahin N."/>
            <person name="Tani A."/>
        </authorList>
    </citation>
    <scope>NUCLEOTIDE SEQUENCE</scope>
    <source>
        <strain evidence="2">LMG 23639</strain>
    </source>
</reference>
<accession>A0ABQ4SW07</accession>
<evidence type="ECO:0000313" key="2">
    <source>
        <dbReference type="EMBL" id="GJE06053.1"/>
    </source>
</evidence>
<evidence type="ECO:0000313" key="3">
    <source>
        <dbReference type="Proteomes" id="UP001055102"/>
    </source>
</evidence>
<reference evidence="2" key="2">
    <citation type="submission" date="2021-08" db="EMBL/GenBank/DDBJ databases">
        <authorList>
            <person name="Tani A."/>
            <person name="Ola A."/>
            <person name="Ogura Y."/>
            <person name="Katsura K."/>
            <person name="Hayashi T."/>
        </authorList>
    </citation>
    <scope>NUCLEOTIDE SEQUENCE</scope>
    <source>
        <strain evidence="2">LMG 23639</strain>
    </source>
</reference>
<sequence>MVGRVIAGLALAALTAGGALAQQGDLGAAARAAARGGETSAGTCVPVPQGSASVADLEALERAVLAVKDRLPFGQRNVAFVSRKAESFGDVQRKPDSVFAKGEVLRTYAEPLGYGLKPAPEGGFTIALSMDFLVKTAAGKVLAGQQEFNKVSVGTTGRQQPFFLNLSLNLTGIEPGDYVLTYTIRDTNAGKVTSFDQPFTIKG</sequence>
<evidence type="ECO:0000256" key="1">
    <source>
        <dbReference type="SAM" id="SignalP"/>
    </source>
</evidence>
<name>A0ABQ4SW07_9HYPH</name>
<organism evidence="2 3">
    <name type="scientific">Methylobacterium jeotgali</name>
    <dbReference type="NCBI Taxonomy" id="381630"/>
    <lineage>
        <taxon>Bacteria</taxon>
        <taxon>Pseudomonadati</taxon>
        <taxon>Pseudomonadota</taxon>
        <taxon>Alphaproteobacteria</taxon>
        <taxon>Hyphomicrobiales</taxon>
        <taxon>Methylobacteriaceae</taxon>
        <taxon>Methylobacterium</taxon>
    </lineage>
</organism>
<keyword evidence="1" id="KW-0732">Signal</keyword>
<gene>
    <name evidence="2" type="ORF">AOPFMNJM_1359</name>
</gene>
<dbReference type="EMBL" id="BPQR01000022">
    <property type="protein sequence ID" value="GJE06053.1"/>
    <property type="molecule type" value="Genomic_DNA"/>
</dbReference>
<proteinExistence type="predicted"/>
<protein>
    <submittedName>
        <fullName evidence="2">Uncharacterized protein</fullName>
    </submittedName>
</protein>
<dbReference type="Proteomes" id="UP001055102">
    <property type="component" value="Unassembled WGS sequence"/>
</dbReference>
<keyword evidence="3" id="KW-1185">Reference proteome</keyword>